<evidence type="ECO:0000313" key="7">
    <source>
        <dbReference type="Proteomes" id="UP000298488"/>
    </source>
</evidence>
<sequence>MATSHLIDDFYQGVVPALLPFLVLERQYSYAAVAGLTLAANLLSSVAQPAFGWWGDRTPRRWLIPAGMVTAAIGVSLVAFTPEYWMTWLVIALSGIGISAFHPEAARAARIAAGNSNRAMSVFAVGGNLGFATGSLVATPLLLFTGLGGTPYLLIPAAVMAVVIVLRLQRVLDGPRDAPKPVQHPPGPDNWPGFLRLTAVVVVRSIVFFGSVSFIALYFIHDFRTSQALGGAALTVFLTFGAVGTLFGGWLADRVGRLVSIRIGFAVSIPSLLGLVLAPTWPIALVFVAVFGIAIFVPFAVFVILGQDYLPNRIGIASGVTVGLAVTVGGLFSPLLGWIADQTNLRVSFFILIGLTVLSLGLAFLLREPASGPRHPRPLGDTTAEAADEGAL</sequence>
<dbReference type="InterPro" id="IPR011701">
    <property type="entry name" value="MFS"/>
</dbReference>
<dbReference type="PANTHER" id="PTHR43129:SF1">
    <property type="entry name" value="FOSMIDOMYCIN RESISTANCE PROTEIN"/>
    <property type="match status" value="1"/>
</dbReference>
<dbReference type="PANTHER" id="PTHR43129">
    <property type="entry name" value="FOSMIDOMYCIN RESISTANCE PROTEIN"/>
    <property type="match status" value="1"/>
</dbReference>
<comment type="caution">
    <text evidence="6">The sequence shown here is derived from an EMBL/GenBank/DDBJ whole genome shotgun (WGS) entry which is preliminary data.</text>
</comment>
<evidence type="ECO:0000256" key="2">
    <source>
        <dbReference type="ARBA" id="ARBA00022692"/>
    </source>
</evidence>
<dbReference type="GO" id="GO:0005886">
    <property type="term" value="C:plasma membrane"/>
    <property type="evidence" value="ECO:0007669"/>
    <property type="project" value="UniProtKB-SubCell"/>
</dbReference>
<proteinExistence type="predicted"/>
<dbReference type="Proteomes" id="UP000298488">
    <property type="component" value="Unassembled WGS sequence"/>
</dbReference>
<evidence type="ECO:0000256" key="4">
    <source>
        <dbReference type="ARBA" id="ARBA00023136"/>
    </source>
</evidence>
<evidence type="ECO:0000256" key="3">
    <source>
        <dbReference type="ARBA" id="ARBA00022989"/>
    </source>
</evidence>
<organism evidence="6 7">
    <name type="scientific">Terrimesophilobacter mesophilus</name>
    <dbReference type="NCBI Taxonomy" id="433647"/>
    <lineage>
        <taxon>Bacteria</taxon>
        <taxon>Bacillati</taxon>
        <taxon>Actinomycetota</taxon>
        <taxon>Actinomycetes</taxon>
        <taxon>Micrococcales</taxon>
        <taxon>Microbacteriaceae</taxon>
        <taxon>Terrimesophilobacter</taxon>
    </lineage>
</organism>
<keyword evidence="7" id="KW-1185">Reference proteome</keyword>
<dbReference type="OrthoDB" id="9787026at2"/>
<evidence type="ECO:0000313" key="6">
    <source>
        <dbReference type="EMBL" id="TFB80263.1"/>
    </source>
</evidence>
<dbReference type="AlphaFoldDB" id="A0A4R8VBS1"/>
<dbReference type="SUPFAM" id="SSF103473">
    <property type="entry name" value="MFS general substrate transporter"/>
    <property type="match status" value="1"/>
</dbReference>
<evidence type="ECO:0000259" key="5">
    <source>
        <dbReference type="PROSITE" id="PS50850"/>
    </source>
</evidence>
<reference evidence="6 7" key="1">
    <citation type="submission" date="2019-03" db="EMBL/GenBank/DDBJ databases">
        <title>Genomics of glacier-inhabiting Cryobacterium strains.</title>
        <authorList>
            <person name="Liu Q."/>
            <person name="Xin Y.-H."/>
        </authorList>
    </citation>
    <scope>NUCLEOTIDE SEQUENCE [LARGE SCALE GENOMIC DNA]</scope>
    <source>
        <strain evidence="6 7">CGMCC 1.10440</strain>
    </source>
</reference>
<dbReference type="RefSeq" id="WP_104096126.1">
    <property type="nucleotide sequence ID" value="NZ_JACHBP010000001.1"/>
</dbReference>
<keyword evidence="4" id="KW-0472">Membrane</keyword>
<dbReference type="PROSITE" id="PS50850">
    <property type="entry name" value="MFS"/>
    <property type="match status" value="1"/>
</dbReference>
<dbReference type="CDD" id="cd17478">
    <property type="entry name" value="MFS_FsR"/>
    <property type="match status" value="1"/>
</dbReference>
<feature type="domain" description="Major facilitator superfamily (MFS) profile" evidence="5">
    <location>
        <begin position="1"/>
        <end position="371"/>
    </location>
</feature>
<name>A0A4R8VBS1_9MICO</name>
<keyword evidence="2" id="KW-0812">Transmembrane</keyword>
<dbReference type="Gene3D" id="1.20.1250.20">
    <property type="entry name" value="MFS general substrate transporter like domains"/>
    <property type="match status" value="2"/>
</dbReference>
<gene>
    <name evidence="6" type="ORF">E3N84_09615</name>
</gene>
<evidence type="ECO:0000256" key="1">
    <source>
        <dbReference type="ARBA" id="ARBA00004651"/>
    </source>
</evidence>
<dbReference type="InterPro" id="IPR036259">
    <property type="entry name" value="MFS_trans_sf"/>
</dbReference>
<dbReference type="InterPro" id="IPR020846">
    <property type="entry name" value="MFS_dom"/>
</dbReference>
<dbReference type="GO" id="GO:0022857">
    <property type="term" value="F:transmembrane transporter activity"/>
    <property type="evidence" value="ECO:0007669"/>
    <property type="project" value="InterPro"/>
</dbReference>
<accession>A0A4R8VBS1</accession>
<keyword evidence="3" id="KW-1133">Transmembrane helix</keyword>
<dbReference type="Pfam" id="PF07690">
    <property type="entry name" value="MFS_1"/>
    <property type="match status" value="1"/>
</dbReference>
<protein>
    <submittedName>
        <fullName evidence="6">MFS transporter</fullName>
    </submittedName>
</protein>
<dbReference type="EMBL" id="SOFI01000003">
    <property type="protein sequence ID" value="TFB80263.1"/>
    <property type="molecule type" value="Genomic_DNA"/>
</dbReference>
<comment type="subcellular location">
    <subcellularLocation>
        <location evidence="1">Cell membrane</location>
        <topology evidence="1">Multi-pass membrane protein</topology>
    </subcellularLocation>
</comment>